<dbReference type="GO" id="GO:0005737">
    <property type="term" value="C:cytoplasm"/>
    <property type="evidence" value="ECO:0007669"/>
    <property type="project" value="UniProtKB-SubCell"/>
</dbReference>
<evidence type="ECO:0000256" key="12">
    <source>
        <dbReference type="SAM" id="MobiDB-lite"/>
    </source>
</evidence>
<organism evidence="14 15">
    <name type="scientific">Hypsibius exemplaris</name>
    <name type="common">Freshwater tardigrade</name>
    <dbReference type="NCBI Taxonomy" id="2072580"/>
    <lineage>
        <taxon>Eukaryota</taxon>
        <taxon>Metazoa</taxon>
        <taxon>Ecdysozoa</taxon>
        <taxon>Tardigrada</taxon>
        <taxon>Eutardigrada</taxon>
        <taxon>Parachela</taxon>
        <taxon>Hypsibioidea</taxon>
        <taxon>Hypsibiidae</taxon>
        <taxon>Hypsibius</taxon>
    </lineage>
</organism>
<dbReference type="SUPFAM" id="SSF57850">
    <property type="entry name" value="RING/U-box"/>
    <property type="match status" value="1"/>
</dbReference>
<evidence type="ECO:0000256" key="5">
    <source>
        <dbReference type="ARBA" id="ARBA00012483"/>
    </source>
</evidence>
<keyword evidence="8" id="KW-0833">Ubl conjugation pathway</keyword>
<reference evidence="15" key="1">
    <citation type="submission" date="2017-01" db="EMBL/GenBank/DDBJ databases">
        <title>Comparative genomics of anhydrobiosis in the tardigrade Hypsibius dujardini.</title>
        <authorList>
            <person name="Yoshida Y."/>
            <person name="Koutsovoulos G."/>
            <person name="Laetsch D."/>
            <person name="Stevens L."/>
            <person name="Kumar S."/>
            <person name="Horikawa D."/>
            <person name="Ishino K."/>
            <person name="Komine S."/>
            <person name="Tomita M."/>
            <person name="Blaxter M."/>
            <person name="Arakawa K."/>
        </authorList>
    </citation>
    <scope>NUCLEOTIDE SEQUENCE [LARGE SCALE GENOMIC DNA]</scope>
    <source>
        <strain evidence="15">Z151</strain>
    </source>
</reference>
<dbReference type="PANTHER" id="PTHR13931">
    <property type="entry name" value="UBIQUITINATION FACTOR E4"/>
    <property type="match status" value="1"/>
</dbReference>
<dbReference type="GO" id="GO:0000151">
    <property type="term" value="C:ubiquitin ligase complex"/>
    <property type="evidence" value="ECO:0007669"/>
    <property type="project" value="InterPro"/>
</dbReference>
<proteinExistence type="inferred from homology"/>
<keyword evidence="15" id="KW-1185">Reference proteome</keyword>
<protein>
    <recommendedName>
        <fullName evidence="11">Ubiquitin conjugation factor E4 A</fullName>
        <ecNumber evidence="5">2.3.2.27</ecNumber>
    </recommendedName>
</protein>
<evidence type="ECO:0000259" key="13">
    <source>
        <dbReference type="PROSITE" id="PS51698"/>
    </source>
</evidence>
<dbReference type="GO" id="GO:0000209">
    <property type="term" value="P:protein polyubiquitination"/>
    <property type="evidence" value="ECO:0007669"/>
    <property type="project" value="TreeGrafter"/>
</dbReference>
<evidence type="ECO:0000256" key="3">
    <source>
        <dbReference type="ARBA" id="ARBA00004906"/>
    </source>
</evidence>
<dbReference type="GO" id="GO:0005634">
    <property type="term" value="C:nucleus"/>
    <property type="evidence" value="ECO:0007669"/>
    <property type="project" value="TreeGrafter"/>
</dbReference>
<dbReference type="EC" id="2.3.2.27" evidence="5"/>
<keyword evidence="6" id="KW-0963">Cytoplasm</keyword>
<comment type="pathway">
    <text evidence="3">Protein modification; protein ubiquitination.</text>
</comment>
<evidence type="ECO:0000256" key="10">
    <source>
        <dbReference type="ARBA" id="ARBA00037624"/>
    </source>
</evidence>
<dbReference type="GO" id="GO:0006511">
    <property type="term" value="P:ubiquitin-dependent protein catabolic process"/>
    <property type="evidence" value="ECO:0007669"/>
    <property type="project" value="InterPro"/>
</dbReference>
<dbReference type="CDD" id="cd16658">
    <property type="entry name" value="RING-Ubox_UBE4B"/>
    <property type="match status" value="1"/>
</dbReference>
<dbReference type="AlphaFoldDB" id="A0A1W0WWP7"/>
<dbReference type="SMART" id="SM00504">
    <property type="entry name" value="Ubox"/>
    <property type="match status" value="1"/>
</dbReference>
<evidence type="ECO:0000256" key="8">
    <source>
        <dbReference type="ARBA" id="ARBA00022786"/>
    </source>
</evidence>
<accession>A0A1W0WWP7</accession>
<comment type="function">
    <text evidence="10">Ubiquitin-protein ligase that probably functions as an E3 ligase in conjunction with specific E1 and E2 ligases. May also function as an E4 ligase mediating the assembly of polyubiquitin chains on substrates ubiquitinated by another E3 ubiquitin ligase. Mediates 'Lys-48'-linked polyubiquitination of substrates.</text>
</comment>
<dbReference type="InterPro" id="IPR013083">
    <property type="entry name" value="Znf_RING/FYVE/PHD"/>
</dbReference>
<comment type="catalytic activity">
    <reaction evidence="1">
        <text>S-ubiquitinyl-[E2 ubiquitin-conjugating enzyme]-L-cysteine + [acceptor protein]-L-lysine = [E2 ubiquitin-conjugating enzyme]-L-cysteine + N(6)-ubiquitinyl-[acceptor protein]-L-lysine.</text>
        <dbReference type="EC" id="2.3.2.27"/>
    </reaction>
</comment>
<dbReference type="Pfam" id="PF04564">
    <property type="entry name" value="U-box"/>
    <property type="match status" value="1"/>
</dbReference>
<evidence type="ECO:0000256" key="4">
    <source>
        <dbReference type="ARBA" id="ARBA00007434"/>
    </source>
</evidence>
<evidence type="ECO:0000256" key="9">
    <source>
        <dbReference type="ARBA" id="ARBA00022990"/>
    </source>
</evidence>
<dbReference type="OrthoDB" id="20295at2759"/>
<dbReference type="InterPro" id="IPR019474">
    <property type="entry name" value="Ub_conjug_fac_E4_core"/>
</dbReference>
<gene>
    <name evidence="14" type="ORF">BV898_06376</name>
</gene>
<dbReference type="Pfam" id="PF10408">
    <property type="entry name" value="Ufd2P_core"/>
    <property type="match status" value="1"/>
</dbReference>
<evidence type="ECO:0000256" key="7">
    <source>
        <dbReference type="ARBA" id="ARBA00022679"/>
    </source>
</evidence>
<dbReference type="UniPathway" id="UPA00143"/>
<keyword evidence="7" id="KW-0808">Transferase</keyword>
<name>A0A1W0WWP7_HYPEX</name>
<comment type="similarity">
    <text evidence="4">Belongs to the ubiquitin conjugation factor E4 family.</text>
</comment>
<dbReference type="EMBL" id="MTYJ01000037">
    <property type="protein sequence ID" value="OQV19602.1"/>
    <property type="molecule type" value="Genomic_DNA"/>
</dbReference>
<evidence type="ECO:0000256" key="1">
    <source>
        <dbReference type="ARBA" id="ARBA00000900"/>
    </source>
</evidence>
<dbReference type="GO" id="GO:0034450">
    <property type="term" value="F:ubiquitin-ubiquitin ligase activity"/>
    <property type="evidence" value="ECO:0007669"/>
    <property type="project" value="InterPro"/>
</dbReference>
<evidence type="ECO:0000313" key="14">
    <source>
        <dbReference type="EMBL" id="OQV19602.1"/>
    </source>
</evidence>
<dbReference type="PANTHER" id="PTHR13931:SF16">
    <property type="entry name" value="UBIQUITIN CONJUGATION FACTOR E4 A"/>
    <property type="match status" value="1"/>
</dbReference>
<dbReference type="Proteomes" id="UP000192578">
    <property type="component" value="Unassembled WGS sequence"/>
</dbReference>
<comment type="caution">
    <text evidence="14">The sequence shown here is derived from an EMBL/GenBank/DDBJ whole genome shotgun (WGS) entry which is preliminary data.</text>
</comment>
<feature type="region of interest" description="Disordered" evidence="12">
    <location>
        <begin position="1"/>
        <end position="26"/>
    </location>
</feature>
<comment type="subcellular location">
    <subcellularLocation>
        <location evidence="2">Cytoplasm</location>
    </subcellularLocation>
</comment>
<evidence type="ECO:0000313" key="15">
    <source>
        <dbReference type="Proteomes" id="UP000192578"/>
    </source>
</evidence>
<feature type="domain" description="U-box" evidence="13">
    <location>
        <begin position="961"/>
        <end position="1035"/>
    </location>
</feature>
<evidence type="ECO:0000256" key="6">
    <source>
        <dbReference type="ARBA" id="ARBA00022490"/>
    </source>
</evidence>
<dbReference type="PROSITE" id="PS51698">
    <property type="entry name" value="U_BOX"/>
    <property type="match status" value="1"/>
</dbReference>
<keyword evidence="9" id="KW-0007">Acetylation</keyword>
<dbReference type="FunFam" id="3.30.40.10:FF:000055">
    <property type="entry name" value="Ubiquitin conjugation factor e4 a"/>
    <property type="match status" value="1"/>
</dbReference>
<evidence type="ECO:0000256" key="11">
    <source>
        <dbReference type="ARBA" id="ARBA00040077"/>
    </source>
</evidence>
<sequence length="1043" mass="118679">MEDINMADLTQSSSPQLKADIKPPRPASVENSLIQNILLITRDGQYLGTNGPAAAIAFSGNGAVGELFDLDSVTHPFFERLLMPADQLGKSVVRNPAGKWINRFGRPDQTDVVAYLGECWIRLQQEKLRSPTEDPVLLGRIEGLILENLQLGFQVPDLFAPQSFPTQLVGFYFTTKDQHGEHLTTLIHKLFTHPSSCDFNLPDASSAILTILRDKAKTITLMNMMVYKAAEAYTIDLYGVSLCLFEAVVHFVSTFSTNPITAKLLMDFCTPRNPRDTIGCEQSLLGLLLRLSCLPEHNDVPPEFFESKAAGIGASEIASTEKFVWSNTERAIDAVFGVVNNIVRQSAELREAFLLWVGNCLSANFARAKMWQPNLQFQVSLCSDGFMMNLSAVLLRLCRPFMNPAANPKILKIHPLFAASRKYLRQMAEETTLLPKEEKVPLLNPPADFNFITTCFFLCHESIRLGWGVVWDRFGKLNKHLGELEGRLELARETNNQEERHEIEQFMIKAASRHLSMKAALTLPQNLELMIELSVCTATWLSQMAVQPSITTADLPSAYLPLFPTDLSVPVPVHLAYIPELLLENILEVLHLHHRLPSTTGVTGNWSWQYEWMVELMNVVLVYMPSPARMRNPHLRGKMAMMMHNMMPHKRFADDSYQDRRNAMALALLDVPKEKLFREHPHKSEFMEAVLNIFVSIEMAGANLRFGEAFSYRRPLYAVMEYLFTMPEHQKRVEQLAQDALAKLEATDAPLFLRFLNHLINDATYMLGETLTHMAKIKVLEQEQSSWTALTPEQRQEKERELQQEGEIARYHNILGRDTIQCLKSLTKFRNPSRILLQKVMVNRLADMLNYFLLCLVGADKRSQYRVKDAERYSFEPKDIVAKICAIYVNLGDHDARKDFFLAICQDERSYNPTLFQEAINVLRHFISDSGQLITGMEQLSANVRLAAADKNEEEELLSEDMPDEFQDAIMATLMRDPVKLPSSGNIVDRPTIARMLLTDQMDPFNRQPLTMDQVIPQVELRKQIEEWIQRKRDGKSAGKMEE</sequence>
<dbReference type="InterPro" id="IPR003613">
    <property type="entry name" value="Ubox_domain"/>
</dbReference>
<dbReference type="Gene3D" id="3.30.40.10">
    <property type="entry name" value="Zinc/RING finger domain, C3HC4 (zinc finger)"/>
    <property type="match status" value="1"/>
</dbReference>
<dbReference type="GO" id="GO:0036503">
    <property type="term" value="P:ERAD pathway"/>
    <property type="evidence" value="ECO:0007669"/>
    <property type="project" value="InterPro"/>
</dbReference>
<dbReference type="InterPro" id="IPR045132">
    <property type="entry name" value="UBE4"/>
</dbReference>
<evidence type="ECO:0000256" key="2">
    <source>
        <dbReference type="ARBA" id="ARBA00004496"/>
    </source>
</evidence>